<feature type="region of interest" description="Disordered" evidence="1">
    <location>
        <begin position="244"/>
        <end position="268"/>
    </location>
</feature>
<feature type="compositionally biased region" description="Basic residues" evidence="1">
    <location>
        <begin position="247"/>
        <end position="268"/>
    </location>
</feature>
<dbReference type="EMBL" id="CARXXK010000002">
    <property type="protein sequence ID" value="CAI6352483.1"/>
    <property type="molecule type" value="Genomic_DNA"/>
</dbReference>
<sequence length="268" mass="29190">MEHTKRTRNSGACCRDESKMVRCAVTALEKMRDYLFETSVCQDAENSSTPGDYGCVTGCNKYTTQECPFRGTGMPPNLMRTFCVNKKKLAIGRLGPNMIRLLPGQVGVAGDRATFHLGHLGRKKASTVKTTTTENNGQSVAPTTVVVDRPTATKYINTQRKRTMQVLPAVPVSANNLAVGPVTGLPVDDKEHVFVLRLSKAYENPADVACLQVEMRLPNAPPDIKRTDAETQFLNDDVTTTVVITGGKKKSRKGSKKGSRTASKKGKK</sequence>
<dbReference type="Proteomes" id="UP001160148">
    <property type="component" value="Unassembled WGS sequence"/>
</dbReference>
<evidence type="ECO:0000313" key="3">
    <source>
        <dbReference type="Proteomes" id="UP001160148"/>
    </source>
</evidence>
<gene>
    <name evidence="2" type="ORF">MEUPH1_LOCUS8721</name>
</gene>
<protein>
    <submittedName>
        <fullName evidence="2">Uncharacterized protein</fullName>
    </submittedName>
</protein>
<organism evidence="2 3">
    <name type="scientific">Macrosiphum euphorbiae</name>
    <name type="common">potato aphid</name>
    <dbReference type="NCBI Taxonomy" id="13131"/>
    <lineage>
        <taxon>Eukaryota</taxon>
        <taxon>Metazoa</taxon>
        <taxon>Ecdysozoa</taxon>
        <taxon>Arthropoda</taxon>
        <taxon>Hexapoda</taxon>
        <taxon>Insecta</taxon>
        <taxon>Pterygota</taxon>
        <taxon>Neoptera</taxon>
        <taxon>Paraneoptera</taxon>
        <taxon>Hemiptera</taxon>
        <taxon>Sternorrhyncha</taxon>
        <taxon>Aphidomorpha</taxon>
        <taxon>Aphidoidea</taxon>
        <taxon>Aphididae</taxon>
        <taxon>Macrosiphini</taxon>
        <taxon>Macrosiphum</taxon>
    </lineage>
</organism>
<evidence type="ECO:0000313" key="2">
    <source>
        <dbReference type="EMBL" id="CAI6352483.1"/>
    </source>
</evidence>
<proteinExistence type="predicted"/>
<evidence type="ECO:0000256" key="1">
    <source>
        <dbReference type="SAM" id="MobiDB-lite"/>
    </source>
</evidence>
<dbReference type="AlphaFoldDB" id="A0AAV0W9Y1"/>
<name>A0AAV0W9Y1_9HEMI</name>
<accession>A0AAV0W9Y1</accession>
<keyword evidence="3" id="KW-1185">Reference proteome</keyword>
<reference evidence="2 3" key="1">
    <citation type="submission" date="2023-01" db="EMBL/GenBank/DDBJ databases">
        <authorList>
            <person name="Whitehead M."/>
        </authorList>
    </citation>
    <scope>NUCLEOTIDE SEQUENCE [LARGE SCALE GENOMIC DNA]</scope>
</reference>
<comment type="caution">
    <text evidence="2">The sequence shown here is derived from an EMBL/GenBank/DDBJ whole genome shotgun (WGS) entry which is preliminary data.</text>
</comment>